<dbReference type="AlphaFoldDB" id="C4GKW2"/>
<dbReference type="InterPro" id="IPR031982">
    <property type="entry name" value="PilE-like"/>
</dbReference>
<dbReference type="GO" id="GO:0043683">
    <property type="term" value="P:type IV pilus assembly"/>
    <property type="evidence" value="ECO:0007669"/>
    <property type="project" value="InterPro"/>
</dbReference>
<dbReference type="NCBIfam" id="TIGR02532">
    <property type="entry name" value="IV_pilin_GFxxxE"/>
    <property type="match status" value="1"/>
</dbReference>
<dbReference type="Gene3D" id="3.30.700.10">
    <property type="entry name" value="Glycoprotein, Type 4 Pilin"/>
    <property type="match status" value="1"/>
</dbReference>
<dbReference type="EMBL" id="ACJW02000003">
    <property type="protein sequence ID" value="EEP67371.1"/>
    <property type="molecule type" value="Genomic_DNA"/>
</dbReference>
<dbReference type="HOGENOM" id="CLU_091705_6_2_4"/>
<dbReference type="Pfam" id="PF16732">
    <property type="entry name" value="ComP_DUS"/>
    <property type="match status" value="1"/>
</dbReference>
<dbReference type="STRING" id="629741.GCWU000324_01618"/>
<dbReference type="Proteomes" id="UP000003009">
    <property type="component" value="Unassembled WGS sequence"/>
</dbReference>
<gene>
    <name evidence="2" type="ORF">GCWU000324_01618</name>
</gene>
<keyword evidence="3" id="KW-1185">Reference proteome</keyword>
<comment type="caution">
    <text evidence="2">The sequence shown here is derived from an EMBL/GenBank/DDBJ whole genome shotgun (WGS) entry which is preliminary data.</text>
</comment>
<evidence type="ECO:0000256" key="1">
    <source>
        <dbReference type="SAM" id="Phobius"/>
    </source>
</evidence>
<sequence length="195" mass="21260">MIGCTHENYFNLKDWKKMKLSSQQKGFTLVELLVAIAIIGVLAALSYPSYLSYIRRARLDNARAMMSDTALAMERYYGQHQTFCQASGATGCTPPTVTFVTKNNASTTPTTGITVTVDNDNYNFSIVKADTNNYVLKGAPKADLYSADDLATNQLILFYDSSVPAFVRCTSSGANSYLTISPTNPNGPDGCEVMQ</sequence>
<dbReference type="PROSITE" id="PS00409">
    <property type="entry name" value="PROKAR_NTER_METHYL"/>
    <property type="match status" value="1"/>
</dbReference>
<dbReference type="PANTHER" id="PTHR30093">
    <property type="entry name" value="GENERAL SECRETION PATHWAY PROTEIN G"/>
    <property type="match status" value="1"/>
</dbReference>
<keyword evidence="1" id="KW-0472">Membrane</keyword>
<evidence type="ECO:0000313" key="2">
    <source>
        <dbReference type="EMBL" id="EEP67371.1"/>
    </source>
</evidence>
<evidence type="ECO:0000313" key="3">
    <source>
        <dbReference type="Proteomes" id="UP000003009"/>
    </source>
</evidence>
<reference evidence="2" key="1">
    <citation type="submission" date="2009-04" db="EMBL/GenBank/DDBJ databases">
        <authorList>
            <person name="Weinstock G."/>
            <person name="Sodergren E."/>
            <person name="Clifton S."/>
            <person name="Fulton L."/>
            <person name="Fulton B."/>
            <person name="Courtney L."/>
            <person name="Fronick C."/>
            <person name="Harrison M."/>
            <person name="Strong C."/>
            <person name="Farmer C."/>
            <person name="Delahaunty K."/>
            <person name="Markovic C."/>
            <person name="Hall O."/>
            <person name="Minx P."/>
            <person name="Tomlinson C."/>
            <person name="Mitreva M."/>
            <person name="Nelson J."/>
            <person name="Hou S."/>
            <person name="Wollam A."/>
            <person name="Pepin K.H."/>
            <person name="Johnson M."/>
            <person name="Bhonagiri V."/>
            <person name="Nash W.E."/>
            <person name="Warren W."/>
            <person name="Chinwalla A."/>
            <person name="Mardis E.R."/>
            <person name="Wilson R.K."/>
        </authorList>
    </citation>
    <scope>NUCLEOTIDE SEQUENCE [LARGE SCALE GENOMIC DNA]</scope>
    <source>
        <strain evidence="2">ATCC 51147</strain>
    </source>
</reference>
<feature type="transmembrane region" description="Helical" evidence="1">
    <location>
        <begin position="26"/>
        <end position="47"/>
    </location>
</feature>
<dbReference type="InterPro" id="IPR012902">
    <property type="entry name" value="N_methyl_site"/>
</dbReference>
<dbReference type="Pfam" id="PF07963">
    <property type="entry name" value="N_methyl"/>
    <property type="match status" value="1"/>
</dbReference>
<organism evidence="2 3">
    <name type="scientific">Kingella oralis ATCC 51147</name>
    <dbReference type="NCBI Taxonomy" id="629741"/>
    <lineage>
        <taxon>Bacteria</taxon>
        <taxon>Pseudomonadati</taxon>
        <taxon>Pseudomonadota</taxon>
        <taxon>Betaproteobacteria</taxon>
        <taxon>Neisseriales</taxon>
        <taxon>Neisseriaceae</taxon>
        <taxon>Kingella</taxon>
    </lineage>
</organism>
<accession>C4GKW2</accession>
<dbReference type="InterPro" id="IPR045584">
    <property type="entry name" value="Pilin-like"/>
</dbReference>
<name>C4GKW2_9NEIS</name>
<keyword evidence="1" id="KW-1133">Transmembrane helix</keyword>
<protein>
    <submittedName>
        <fullName evidence="2">Prepilin-type cleavage/methylation N-terminal domain protein</fullName>
    </submittedName>
</protein>
<keyword evidence="1" id="KW-0812">Transmembrane</keyword>
<dbReference type="PANTHER" id="PTHR30093:SF47">
    <property type="entry name" value="TYPE IV PILUS NON-CORE MINOR PILIN PILE"/>
    <property type="match status" value="1"/>
</dbReference>
<proteinExistence type="predicted"/>
<dbReference type="SUPFAM" id="SSF54523">
    <property type="entry name" value="Pili subunits"/>
    <property type="match status" value="1"/>
</dbReference>